<dbReference type="Pfam" id="PF23232">
    <property type="entry name" value="AAA_lid_13"/>
    <property type="match status" value="1"/>
</dbReference>
<dbReference type="RefSeq" id="XP_066708541.1">
    <property type="nucleotide sequence ID" value="XM_066865412.1"/>
</dbReference>
<reference evidence="2 3" key="1">
    <citation type="submission" date="2023-01" db="EMBL/GenBank/DDBJ databases">
        <title>Analysis of 21 Apiospora genomes using comparative genomics revels a genus with tremendous synthesis potential of carbohydrate active enzymes and secondary metabolites.</title>
        <authorList>
            <person name="Sorensen T."/>
        </authorList>
    </citation>
    <scope>NUCLEOTIDE SEQUENCE [LARGE SCALE GENOMIC DNA]</scope>
    <source>
        <strain evidence="2 3">CBS 135458</strain>
    </source>
</reference>
<keyword evidence="3" id="KW-1185">Reference proteome</keyword>
<dbReference type="InterPro" id="IPR027417">
    <property type="entry name" value="P-loop_NTPase"/>
</dbReference>
<dbReference type="PANTHER" id="PTHR46411:SF2">
    <property type="entry name" value="AAA+ ATPASE DOMAIN-CONTAINING PROTEIN"/>
    <property type="match status" value="1"/>
</dbReference>
<evidence type="ECO:0000313" key="2">
    <source>
        <dbReference type="EMBL" id="KAK8040996.1"/>
    </source>
</evidence>
<dbReference type="GeneID" id="92098475"/>
<dbReference type="InterPro" id="IPR056599">
    <property type="entry name" value="AAA_lid_fung"/>
</dbReference>
<organism evidence="2 3">
    <name type="scientific">Apiospora phragmitis</name>
    <dbReference type="NCBI Taxonomy" id="2905665"/>
    <lineage>
        <taxon>Eukaryota</taxon>
        <taxon>Fungi</taxon>
        <taxon>Dikarya</taxon>
        <taxon>Ascomycota</taxon>
        <taxon>Pezizomycotina</taxon>
        <taxon>Sordariomycetes</taxon>
        <taxon>Xylariomycetidae</taxon>
        <taxon>Amphisphaeriales</taxon>
        <taxon>Apiosporaceae</taxon>
        <taxon>Apiospora</taxon>
    </lineage>
</organism>
<protein>
    <submittedName>
        <fullName evidence="2">AAA family ATPAse</fullName>
    </submittedName>
</protein>
<dbReference type="Proteomes" id="UP001480595">
    <property type="component" value="Unassembled WGS sequence"/>
</dbReference>
<evidence type="ECO:0000259" key="1">
    <source>
        <dbReference type="Pfam" id="PF23232"/>
    </source>
</evidence>
<evidence type="ECO:0000313" key="3">
    <source>
        <dbReference type="Proteomes" id="UP001480595"/>
    </source>
</evidence>
<dbReference type="PANTHER" id="PTHR46411">
    <property type="entry name" value="FAMILY ATPASE, PUTATIVE-RELATED"/>
    <property type="match status" value="1"/>
</dbReference>
<dbReference type="SUPFAM" id="SSF52540">
    <property type="entry name" value="P-loop containing nucleoside triphosphate hydrolases"/>
    <property type="match status" value="1"/>
</dbReference>
<name>A0ABR1T325_9PEZI</name>
<dbReference type="EMBL" id="JAQQWL010000015">
    <property type="protein sequence ID" value="KAK8040996.1"/>
    <property type="molecule type" value="Genomic_DNA"/>
</dbReference>
<sequence length="147" mass="17491">MLEYYRGILFLTTNRLGSMDVAFQSRVSLAVRFSPLTAALRRQIWLNFITRLDPLELQGREELLARLDDVQEWDLNGRQIRNVLRMAQSIALAREKRRGAMSFAHVEQIVNETLRFQHYFEEGYRESRVELGQMETRKFQQRSLARR</sequence>
<accession>A0ABR1T325</accession>
<proteinExistence type="predicted"/>
<gene>
    <name evidence="2" type="ORF">PG994_014003</name>
</gene>
<feature type="domain" description="AAA+ ATPase lid" evidence="1">
    <location>
        <begin position="36"/>
        <end position="123"/>
    </location>
</feature>
<comment type="caution">
    <text evidence="2">The sequence shown here is derived from an EMBL/GenBank/DDBJ whole genome shotgun (WGS) entry which is preliminary data.</text>
</comment>